<protein>
    <recommendedName>
        <fullName evidence="8">Type II methyltransferase</fullName>
        <ecNumber evidence="8">2.1.1.113</ecNumber>
    </recommendedName>
    <alternativeName>
        <fullName evidence="8">N-4 cytosine-specific methyltransferase</fullName>
    </alternativeName>
</protein>
<proteinExistence type="inferred from homology"/>
<dbReference type="CDD" id="cd02440">
    <property type="entry name" value="AdoMet_MTases"/>
    <property type="match status" value="1"/>
</dbReference>
<evidence type="ECO:0000313" key="12">
    <source>
        <dbReference type="Proteomes" id="UP001210528"/>
    </source>
</evidence>
<dbReference type="InterPro" id="IPR029063">
    <property type="entry name" value="SAM-dependent_MTases_sf"/>
</dbReference>
<evidence type="ECO:0000256" key="4">
    <source>
        <dbReference type="ARBA" id="ARBA00022691"/>
    </source>
</evidence>
<dbReference type="PRINTS" id="PR00508">
    <property type="entry name" value="S21N4MTFRASE"/>
</dbReference>
<feature type="domain" description="DNA methylase N-4/N-6" evidence="10">
    <location>
        <begin position="53"/>
        <end position="276"/>
    </location>
</feature>
<evidence type="ECO:0000256" key="6">
    <source>
        <dbReference type="ARBA" id="ARBA00023125"/>
    </source>
</evidence>
<evidence type="ECO:0000256" key="8">
    <source>
        <dbReference type="RuleBase" id="RU362026"/>
    </source>
</evidence>
<evidence type="ECO:0000256" key="1">
    <source>
        <dbReference type="ARBA" id="ARBA00010203"/>
    </source>
</evidence>
<keyword evidence="3" id="KW-0808">Transferase</keyword>
<evidence type="ECO:0000256" key="2">
    <source>
        <dbReference type="ARBA" id="ARBA00022603"/>
    </source>
</evidence>
<feature type="compositionally biased region" description="Basic and acidic residues" evidence="9">
    <location>
        <begin position="300"/>
        <end position="314"/>
    </location>
</feature>
<gene>
    <name evidence="11" type="ORF">PM085_18760</name>
</gene>
<keyword evidence="4 8" id="KW-0949">S-adenosyl-L-methionine</keyword>
<dbReference type="RefSeq" id="WP_271970669.1">
    <property type="nucleotide sequence ID" value="NZ_JAQLUK010000074.1"/>
</dbReference>
<name>A0ABT4Z847_HALEZ</name>
<dbReference type="EC" id="2.1.1.113" evidence="8"/>
<keyword evidence="6" id="KW-0238">DNA-binding</keyword>
<dbReference type="Pfam" id="PF01555">
    <property type="entry name" value="N6_N4_Mtase"/>
    <property type="match status" value="1"/>
</dbReference>
<dbReference type="InterPro" id="IPR017985">
    <property type="entry name" value="MeTrfase_CN4_CS"/>
</dbReference>
<dbReference type="Proteomes" id="UP001210528">
    <property type="component" value="Unassembled WGS sequence"/>
</dbReference>
<sequence>MADDDEIEIPLPDEIDPEPPELDEIVVDGEVRTNQIYNGDCLELLKELPDESVQTIITSPPYNIGKRYEEDVPFDEYLETHRKVIEECYRVLKPEGSIFWQVAVYTKDGHHYPLDVKFFPIFEELGFIPRNRIMWPKSHGLHGKIRFSARHETMLWFTKTEDHYFNLDPVRVPQKWPNKKSHRGDNKGEVTSNPDGKNPGDVWDIGHVKWNHEEQTMHPAQFPEELAERALLSTTREGDLVVDPYAGAGTVATVAQDNDREYLGAEKEYRYWKIAQLRLAHIPDANGNFVNLKQVREAGREDSAEYGYHRRPVEPEDVDDDQTTLADMESDDD</sequence>
<evidence type="ECO:0000313" key="11">
    <source>
        <dbReference type="EMBL" id="MDB2294255.1"/>
    </source>
</evidence>
<organism evidence="11 12">
    <name type="scientific">Halorubrum ezzemoulense</name>
    <name type="common">Halorubrum chaoviator</name>
    <dbReference type="NCBI Taxonomy" id="337243"/>
    <lineage>
        <taxon>Archaea</taxon>
        <taxon>Methanobacteriati</taxon>
        <taxon>Methanobacteriota</taxon>
        <taxon>Stenosarchaea group</taxon>
        <taxon>Halobacteria</taxon>
        <taxon>Halobacteriales</taxon>
        <taxon>Haloferacaceae</taxon>
        <taxon>Halorubrum</taxon>
    </lineage>
</organism>
<reference evidence="11 12" key="1">
    <citation type="submission" date="2023-01" db="EMBL/GenBank/DDBJ databases">
        <title>Halorubrum ezzemoulense from Santa Pola, Spain.</title>
        <authorList>
            <person name="Feng Y."/>
            <person name="Louyakis A.S."/>
            <person name="Gogarten J.P."/>
        </authorList>
    </citation>
    <scope>NUCLEOTIDE SEQUENCE [LARGE SCALE GENOMIC DNA]</scope>
    <source>
        <strain evidence="11 12">AMM015</strain>
    </source>
</reference>
<dbReference type="PROSITE" id="PS00093">
    <property type="entry name" value="N4_MTASE"/>
    <property type="match status" value="1"/>
</dbReference>
<dbReference type="SUPFAM" id="SSF53335">
    <property type="entry name" value="S-adenosyl-L-methionine-dependent methyltransferases"/>
    <property type="match status" value="1"/>
</dbReference>
<evidence type="ECO:0000256" key="5">
    <source>
        <dbReference type="ARBA" id="ARBA00022747"/>
    </source>
</evidence>
<dbReference type="Gene3D" id="3.40.50.150">
    <property type="entry name" value="Vaccinia Virus protein VP39"/>
    <property type="match status" value="1"/>
</dbReference>
<comment type="catalytic activity">
    <reaction evidence="7 8">
        <text>a 2'-deoxycytidine in DNA + S-adenosyl-L-methionine = an N(4)-methyl-2'-deoxycytidine in DNA + S-adenosyl-L-homocysteine + H(+)</text>
        <dbReference type="Rhea" id="RHEA:16857"/>
        <dbReference type="Rhea" id="RHEA-COMP:11369"/>
        <dbReference type="Rhea" id="RHEA-COMP:13674"/>
        <dbReference type="ChEBI" id="CHEBI:15378"/>
        <dbReference type="ChEBI" id="CHEBI:57856"/>
        <dbReference type="ChEBI" id="CHEBI:59789"/>
        <dbReference type="ChEBI" id="CHEBI:85452"/>
        <dbReference type="ChEBI" id="CHEBI:137933"/>
        <dbReference type="EC" id="2.1.1.113"/>
    </reaction>
</comment>
<evidence type="ECO:0000256" key="9">
    <source>
        <dbReference type="SAM" id="MobiDB-lite"/>
    </source>
</evidence>
<keyword evidence="2 8" id="KW-0489">Methyltransferase</keyword>
<feature type="region of interest" description="Disordered" evidence="9">
    <location>
        <begin position="300"/>
        <end position="333"/>
    </location>
</feature>
<keyword evidence="5 8" id="KW-0680">Restriction system</keyword>
<keyword evidence="12" id="KW-1185">Reference proteome</keyword>
<dbReference type="EMBL" id="JAQLUK010000074">
    <property type="protein sequence ID" value="MDB2294255.1"/>
    <property type="molecule type" value="Genomic_DNA"/>
</dbReference>
<feature type="compositionally biased region" description="Acidic residues" evidence="9">
    <location>
        <begin position="315"/>
        <end position="333"/>
    </location>
</feature>
<evidence type="ECO:0000256" key="7">
    <source>
        <dbReference type="ARBA" id="ARBA00049120"/>
    </source>
</evidence>
<dbReference type="InterPro" id="IPR001091">
    <property type="entry name" value="RM_Methyltransferase"/>
</dbReference>
<dbReference type="InterPro" id="IPR002941">
    <property type="entry name" value="DNA_methylase_N4/N6"/>
</dbReference>
<feature type="region of interest" description="Disordered" evidence="9">
    <location>
        <begin position="1"/>
        <end position="21"/>
    </location>
</feature>
<comment type="caution">
    <text evidence="11">The sequence shown here is derived from an EMBL/GenBank/DDBJ whole genome shotgun (WGS) entry which is preliminary data.</text>
</comment>
<evidence type="ECO:0000256" key="3">
    <source>
        <dbReference type="ARBA" id="ARBA00022679"/>
    </source>
</evidence>
<feature type="region of interest" description="Disordered" evidence="9">
    <location>
        <begin position="175"/>
        <end position="198"/>
    </location>
</feature>
<comment type="similarity">
    <text evidence="1">Belongs to the N(4)/N(6)-methyltransferase family. N(4) subfamily.</text>
</comment>
<accession>A0ABT4Z847</accession>
<evidence type="ECO:0000259" key="10">
    <source>
        <dbReference type="Pfam" id="PF01555"/>
    </source>
</evidence>